<organism evidence="1 2">
    <name type="scientific">Kaistia geumhonensis</name>
    <dbReference type="NCBI Taxonomy" id="410839"/>
    <lineage>
        <taxon>Bacteria</taxon>
        <taxon>Pseudomonadati</taxon>
        <taxon>Pseudomonadota</taxon>
        <taxon>Alphaproteobacteria</taxon>
        <taxon>Hyphomicrobiales</taxon>
        <taxon>Kaistiaceae</taxon>
        <taxon>Kaistia</taxon>
    </lineage>
</organism>
<sequence>MAESDERLLLVTSIPPRFGGEDERRQLSRAGLTIADAVASFEAAGFRVVSVNREGEKAGIHGYPTVEIVEVPPGGLFPNKYGPSFGQILATFGDGPGAVVNADIYMVKSDVARVLRERPGTVLIARRLDVATQAKGVVGTYNRGIDGIFFSGGALAELAADPDLGAFQMGAPYWDILLPTAASLHHPVAFVPAPFLLHEIHPARWNSADYKMLRERAVKVIVAHARRYKDIRPQAAAFLAGLEGFLGGPFEPLTEKKIKDSAVYMNLWLSKIEQSPTRIVAVDYNDPTINRFISQLFGHTAEALSIANWLDAREDDGKESLLAKVHRFVKLILRTRRAQKKVARVKKLFPN</sequence>
<name>A0ABU0M677_9HYPH</name>
<proteinExistence type="predicted"/>
<dbReference type="Proteomes" id="UP001223743">
    <property type="component" value="Unassembled WGS sequence"/>
</dbReference>
<dbReference type="EMBL" id="JAUSWJ010000001">
    <property type="protein sequence ID" value="MDQ0516472.1"/>
    <property type="molecule type" value="Genomic_DNA"/>
</dbReference>
<accession>A0ABU0M677</accession>
<keyword evidence="2" id="KW-1185">Reference proteome</keyword>
<comment type="caution">
    <text evidence="1">The sequence shown here is derived from an EMBL/GenBank/DDBJ whole genome shotgun (WGS) entry which is preliminary data.</text>
</comment>
<protein>
    <recommendedName>
        <fullName evidence="3">Glycosyltransferase</fullName>
    </recommendedName>
</protein>
<evidence type="ECO:0000313" key="1">
    <source>
        <dbReference type="EMBL" id="MDQ0516472.1"/>
    </source>
</evidence>
<reference evidence="1 2" key="1">
    <citation type="submission" date="2023-07" db="EMBL/GenBank/DDBJ databases">
        <title>Genomic Encyclopedia of Type Strains, Phase IV (KMG-IV): sequencing the most valuable type-strain genomes for metagenomic binning, comparative biology and taxonomic classification.</title>
        <authorList>
            <person name="Goeker M."/>
        </authorList>
    </citation>
    <scope>NUCLEOTIDE SEQUENCE [LARGE SCALE GENOMIC DNA]</scope>
    <source>
        <strain evidence="1 2">B1-1</strain>
    </source>
</reference>
<evidence type="ECO:0000313" key="2">
    <source>
        <dbReference type="Proteomes" id="UP001223743"/>
    </source>
</evidence>
<gene>
    <name evidence="1" type="ORF">QO015_002085</name>
</gene>
<evidence type="ECO:0008006" key="3">
    <source>
        <dbReference type="Google" id="ProtNLM"/>
    </source>
</evidence>
<dbReference type="RefSeq" id="WP_266279562.1">
    <property type="nucleotide sequence ID" value="NZ_JAPKNF010000001.1"/>
</dbReference>